<evidence type="ECO:0000256" key="1">
    <source>
        <dbReference type="ARBA" id="ARBA00000085"/>
    </source>
</evidence>
<dbReference type="SUPFAM" id="SSF47384">
    <property type="entry name" value="Homodimeric domain of signal transducing histidine kinase"/>
    <property type="match status" value="1"/>
</dbReference>
<dbReference type="InterPro" id="IPR003661">
    <property type="entry name" value="HisK_dim/P_dom"/>
</dbReference>
<dbReference type="FunFam" id="3.30.565.10:FF:000023">
    <property type="entry name" value="PAS domain-containing sensor histidine kinase"/>
    <property type="match status" value="1"/>
</dbReference>
<dbReference type="FunFam" id="1.10.287.130:FF:000001">
    <property type="entry name" value="Two-component sensor histidine kinase"/>
    <property type="match status" value="1"/>
</dbReference>
<evidence type="ECO:0000256" key="11">
    <source>
        <dbReference type="ARBA" id="ARBA00023012"/>
    </source>
</evidence>
<dbReference type="Gene3D" id="3.30.565.10">
    <property type="entry name" value="Histidine kinase-like ATPase, C-terminal domain"/>
    <property type="match status" value="1"/>
</dbReference>
<evidence type="ECO:0000256" key="9">
    <source>
        <dbReference type="ARBA" id="ARBA00022777"/>
    </source>
</evidence>
<proteinExistence type="predicted"/>
<organism evidence="14 15">
    <name type="scientific">Candidatus Tanganyikabacteria bacterium</name>
    <dbReference type="NCBI Taxonomy" id="2961651"/>
    <lineage>
        <taxon>Bacteria</taxon>
        <taxon>Bacillati</taxon>
        <taxon>Candidatus Sericytochromatia</taxon>
        <taxon>Candidatus Tanganyikabacteria</taxon>
    </lineage>
</organism>
<evidence type="ECO:0000256" key="2">
    <source>
        <dbReference type="ARBA" id="ARBA00004236"/>
    </source>
</evidence>
<keyword evidence="7" id="KW-0808">Transferase</keyword>
<keyword evidence="8" id="KW-0547">Nucleotide-binding</keyword>
<evidence type="ECO:0000256" key="5">
    <source>
        <dbReference type="ARBA" id="ARBA00022475"/>
    </source>
</evidence>
<name>A0A938BLZ9_9BACT</name>
<dbReference type="InterPro" id="IPR036890">
    <property type="entry name" value="HATPase_C_sf"/>
</dbReference>
<dbReference type="PANTHER" id="PTHR43711:SF31">
    <property type="entry name" value="HISTIDINE KINASE"/>
    <property type="match status" value="1"/>
</dbReference>
<dbReference type="SUPFAM" id="SSF55874">
    <property type="entry name" value="ATPase domain of HSP90 chaperone/DNA topoisomerase II/histidine kinase"/>
    <property type="match status" value="1"/>
</dbReference>
<dbReference type="PANTHER" id="PTHR43711">
    <property type="entry name" value="TWO-COMPONENT HISTIDINE KINASE"/>
    <property type="match status" value="1"/>
</dbReference>
<evidence type="ECO:0000256" key="8">
    <source>
        <dbReference type="ARBA" id="ARBA00022741"/>
    </source>
</evidence>
<feature type="non-terminal residue" evidence="14">
    <location>
        <position position="1"/>
    </location>
</feature>
<dbReference type="Pfam" id="PF00512">
    <property type="entry name" value="HisKA"/>
    <property type="match status" value="1"/>
</dbReference>
<dbReference type="CDD" id="cd00082">
    <property type="entry name" value="HisKA"/>
    <property type="match status" value="1"/>
</dbReference>
<evidence type="ECO:0000256" key="4">
    <source>
        <dbReference type="ARBA" id="ARBA00012438"/>
    </source>
</evidence>
<dbReference type="Proteomes" id="UP000703893">
    <property type="component" value="Unassembled WGS sequence"/>
</dbReference>
<evidence type="ECO:0000256" key="3">
    <source>
        <dbReference type="ARBA" id="ARBA00004314"/>
    </source>
</evidence>
<dbReference type="PROSITE" id="PS50109">
    <property type="entry name" value="HIS_KIN"/>
    <property type="match status" value="1"/>
</dbReference>
<comment type="catalytic activity">
    <reaction evidence="1">
        <text>ATP + protein L-histidine = ADP + protein N-phospho-L-histidine.</text>
        <dbReference type="EC" id="2.7.13.3"/>
    </reaction>
</comment>
<evidence type="ECO:0000313" key="15">
    <source>
        <dbReference type="Proteomes" id="UP000703893"/>
    </source>
</evidence>
<sequence>LSDVTERKRAQAQAFEAAISAQAAQAEAASARELDRLKSHLISVVSHELRTPITTIRGFGEFLLDELEARPEPELADYARQIVTSSERLQLLVDDLLDAVSIEAGTFSVNPEEADAAVRIQEIIDSLSLQFRDAKLAVAVEVPKAGMAVHMDSRRIGQVLLNLLSNAIKFTPDGGRISVRASATDGALRCEVTDSGIGIADNDVPKLFRRFSQIEPGPRRHVGTGLGLSICKAIVEAHGGEIGVSSEKGRGSTFWFTLPAYVD</sequence>
<comment type="caution">
    <text evidence="14">The sequence shown here is derived from an EMBL/GenBank/DDBJ whole genome shotgun (WGS) entry which is preliminary data.</text>
</comment>
<keyword evidence="9 14" id="KW-0418">Kinase</keyword>
<evidence type="ECO:0000313" key="14">
    <source>
        <dbReference type="EMBL" id="MBM3275826.1"/>
    </source>
</evidence>
<dbReference type="InterPro" id="IPR036097">
    <property type="entry name" value="HisK_dim/P_sf"/>
</dbReference>
<evidence type="ECO:0000256" key="6">
    <source>
        <dbReference type="ARBA" id="ARBA00022553"/>
    </source>
</evidence>
<feature type="domain" description="Histidine kinase" evidence="13">
    <location>
        <begin position="44"/>
        <end position="262"/>
    </location>
</feature>
<dbReference type="Pfam" id="PF02518">
    <property type="entry name" value="HATPase_c"/>
    <property type="match status" value="1"/>
</dbReference>
<dbReference type="SMART" id="SM00387">
    <property type="entry name" value="HATPase_c"/>
    <property type="match status" value="1"/>
</dbReference>
<dbReference type="Gene3D" id="1.10.287.130">
    <property type="match status" value="1"/>
</dbReference>
<keyword evidence="5" id="KW-1003">Cell membrane</keyword>
<keyword evidence="12" id="KW-0472">Membrane</keyword>
<reference evidence="14 15" key="1">
    <citation type="submission" date="2019-03" db="EMBL/GenBank/DDBJ databases">
        <title>Lake Tanganyika Metagenome-Assembled Genomes (MAGs).</title>
        <authorList>
            <person name="Tran P."/>
        </authorList>
    </citation>
    <scope>NUCLEOTIDE SEQUENCE [LARGE SCALE GENOMIC DNA]</scope>
    <source>
        <strain evidence="14">K_DeepCast_65m_m2_236</strain>
    </source>
</reference>
<dbReference type="EC" id="2.7.13.3" evidence="4"/>
<keyword evidence="11" id="KW-0902">Two-component regulatory system</keyword>
<accession>A0A938BLZ9</accession>
<dbReference type="GO" id="GO:0005886">
    <property type="term" value="C:plasma membrane"/>
    <property type="evidence" value="ECO:0007669"/>
    <property type="project" value="UniProtKB-SubCell"/>
</dbReference>
<dbReference type="GO" id="GO:0000155">
    <property type="term" value="F:phosphorelay sensor kinase activity"/>
    <property type="evidence" value="ECO:0007669"/>
    <property type="project" value="InterPro"/>
</dbReference>
<evidence type="ECO:0000256" key="10">
    <source>
        <dbReference type="ARBA" id="ARBA00022840"/>
    </source>
</evidence>
<gene>
    <name evidence="14" type="ORF">FJZ00_11780</name>
</gene>
<dbReference type="PRINTS" id="PR00344">
    <property type="entry name" value="BCTRLSENSOR"/>
</dbReference>
<dbReference type="AlphaFoldDB" id="A0A938BLZ9"/>
<protein>
    <recommendedName>
        <fullName evidence="4">histidine kinase</fullName>
        <ecNumber evidence="4">2.7.13.3</ecNumber>
    </recommendedName>
</protein>
<dbReference type="InterPro" id="IPR005467">
    <property type="entry name" value="His_kinase_dom"/>
</dbReference>
<evidence type="ECO:0000259" key="13">
    <source>
        <dbReference type="PROSITE" id="PS50109"/>
    </source>
</evidence>
<dbReference type="EMBL" id="VGJX01000738">
    <property type="protein sequence ID" value="MBM3275826.1"/>
    <property type="molecule type" value="Genomic_DNA"/>
</dbReference>
<evidence type="ECO:0000256" key="12">
    <source>
        <dbReference type="ARBA" id="ARBA00023136"/>
    </source>
</evidence>
<dbReference type="CDD" id="cd16922">
    <property type="entry name" value="HATPase_EvgS-ArcB-TorS-like"/>
    <property type="match status" value="1"/>
</dbReference>
<dbReference type="GO" id="GO:0005524">
    <property type="term" value="F:ATP binding"/>
    <property type="evidence" value="ECO:0007669"/>
    <property type="project" value="UniProtKB-KW"/>
</dbReference>
<evidence type="ECO:0000256" key="7">
    <source>
        <dbReference type="ARBA" id="ARBA00022679"/>
    </source>
</evidence>
<dbReference type="InterPro" id="IPR004358">
    <property type="entry name" value="Sig_transdc_His_kin-like_C"/>
</dbReference>
<dbReference type="SMART" id="SM00388">
    <property type="entry name" value="HisKA"/>
    <property type="match status" value="1"/>
</dbReference>
<keyword evidence="6" id="KW-0597">Phosphoprotein</keyword>
<comment type="subcellular location">
    <subcellularLocation>
        <location evidence="2">Cell membrane</location>
    </subcellularLocation>
    <subcellularLocation>
        <location evidence="3">Membrane raft</location>
        <topology evidence="3">Multi-pass membrane protein</topology>
    </subcellularLocation>
</comment>
<keyword evidence="10" id="KW-0067">ATP-binding</keyword>
<dbReference type="InterPro" id="IPR003594">
    <property type="entry name" value="HATPase_dom"/>
</dbReference>
<dbReference type="GO" id="GO:0045121">
    <property type="term" value="C:membrane raft"/>
    <property type="evidence" value="ECO:0007669"/>
    <property type="project" value="UniProtKB-SubCell"/>
</dbReference>
<dbReference type="InterPro" id="IPR050736">
    <property type="entry name" value="Sensor_HK_Regulatory"/>
</dbReference>